<protein>
    <recommendedName>
        <fullName evidence="5">Caspase family p20 domain-containing protein</fullName>
    </recommendedName>
</protein>
<dbReference type="Proteomes" id="UP000029738">
    <property type="component" value="Unassembled WGS sequence"/>
</dbReference>
<dbReference type="PANTHER" id="PTHR19879">
    <property type="entry name" value="TRANSCRIPTION INITIATION FACTOR TFIID"/>
    <property type="match status" value="1"/>
</dbReference>
<dbReference type="Gene3D" id="2.130.10.10">
    <property type="entry name" value="YVTN repeat-like/Quinoprotein amine dehydrogenase"/>
    <property type="match status" value="4"/>
</dbReference>
<dbReference type="GO" id="GO:0004197">
    <property type="term" value="F:cysteine-type endopeptidase activity"/>
    <property type="evidence" value="ECO:0007669"/>
    <property type="project" value="InterPro"/>
</dbReference>
<dbReference type="InterPro" id="IPR001309">
    <property type="entry name" value="Pept_C14_p20"/>
</dbReference>
<organism evidence="6 7">
    <name type="scientific">Tolypothrix bouteillei VB521301</name>
    <dbReference type="NCBI Taxonomy" id="1479485"/>
    <lineage>
        <taxon>Bacteria</taxon>
        <taxon>Bacillati</taxon>
        <taxon>Cyanobacteriota</taxon>
        <taxon>Cyanophyceae</taxon>
        <taxon>Nostocales</taxon>
        <taxon>Tolypothrichaceae</taxon>
        <taxon>Tolypothrix</taxon>
    </lineage>
</organism>
<dbReference type="InterPro" id="IPR036322">
    <property type="entry name" value="WD40_repeat_dom_sf"/>
</dbReference>
<evidence type="ECO:0000259" key="5">
    <source>
        <dbReference type="PROSITE" id="PS50208"/>
    </source>
</evidence>
<proteinExistence type="predicted"/>
<dbReference type="InterPro" id="IPR001680">
    <property type="entry name" value="WD40_rpt"/>
</dbReference>
<dbReference type="PANTHER" id="PTHR19879:SF9">
    <property type="entry name" value="TRANSCRIPTION INITIATION FACTOR TFIID SUBUNIT 5"/>
    <property type="match status" value="1"/>
</dbReference>
<dbReference type="OrthoDB" id="6192037at2"/>
<dbReference type="SUPFAM" id="SSF52129">
    <property type="entry name" value="Caspase-like"/>
    <property type="match status" value="1"/>
</dbReference>
<dbReference type="SUPFAM" id="SSF52540">
    <property type="entry name" value="P-loop containing nucleoside triphosphate hydrolases"/>
    <property type="match status" value="1"/>
</dbReference>
<keyword evidence="7" id="KW-1185">Reference proteome</keyword>
<evidence type="ECO:0000256" key="4">
    <source>
        <dbReference type="SAM" id="Coils"/>
    </source>
</evidence>
<dbReference type="SMART" id="SM00320">
    <property type="entry name" value="WD40"/>
    <property type="match status" value="9"/>
</dbReference>
<keyword evidence="1 3" id="KW-0853">WD repeat</keyword>
<dbReference type="Pfam" id="PF00656">
    <property type="entry name" value="Peptidase_C14"/>
    <property type="match status" value="1"/>
</dbReference>
<evidence type="ECO:0000313" key="7">
    <source>
        <dbReference type="Proteomes" id="UP000029738"/>
    </source>
</evidence>
<dbReference type="Pfam" id="PF20703">
    <property type="entry name" value="nSTAND1"/>
    <property type="match status" value="1"/>
</dbReference>
<feature type="repeat" description="WD" evidence="3">
    <location>
        <begin position="1244"/>
        <end position="1273"/>
    </location>
</feature>
<dbReference type="InterPro" id="IPR029030">
    <property type="entry name" value="Caspase-like_dom_sf"/>
</dbReference>
<evidence type="ECO:0000256" key="1">
    <source>
        <dbReference type="ARBA" id="ARBA00022574"/>
    </source>
</evidence>
<dbReference type="PROSITE" id="PS50082">
    <property type="entry name" value="WD_REPEATS_2"/>
    <property type="match status" value="3"/>
</dbReference>
<feature type="repeat" description="WD" evidence="3">
    <location>
        <begin position="863"/>
        <end position="904"/>
    </location>
</feature>
<dbReference type="InterPro" id="IPR019775">
    <property type="entry name" value="WD40_repeat_CS"/>
</dbReference>
<feature type="domain" description="Caspase family p20" evidence="5">
    <location>
        <begin position="7"/>
        <end position="95"/>
    </location>
</feature>
<dbReference type="InterPro" id="IPR027417">
    <property type="entry name" value="P-loop_NTPase"/>
</dbReference>
<dbReference type="GO" id="GO:0006508">
    <property type="term" value="P:proteolysis"/>
    <property type="evidence" value="ECO:0007669"/>
    <property type="project" value="InterPro"/>
</dbReference>
<dbReference type="Gene3D" id="3.40.50.1460">
    <property type="match status" value="1"/>
</dbReference>
<evidence type="ECO:0000256" key="3">
    <source>
        <dbReference type="PROSITE-ProRule" id="PRU00221"/>
    </source>
</evidence>
<dbReference type="PROSITE" id="PS00678">
    <property type="entry name" value="WD_REPEATS_1"/>
    <property type="match status" value="1"/>
</dbReference>
<dbReference type="RefSeq" id="WP_050045336.1">
    <property type="nucleotide sequence ID" value="NZ_JHEG04000001.1"/>
</dbReference>
<evidence type="ECO:0000313" key="6">
    <source>
        <dbReference type="EMBL" id="KAF3887670.1"/>
    </source>
</evidence>
<comment type="caution">
    <text evidence="6">The sequence shown here is derived from an EMBL/GenBank/DDBJ whole genome shotgun (WGS) entry which is preliminary data.</text>
</comment>
<dbReference type="InterPro" id="IPR015943">
    <property type="entry name" value="WD40/YVTN_repeat-like_dom_sf"/>
</dbReference>
<feature type="repeat" description="WD" evidence="3">
    <location>
        <begin position="1428"/>
        <end position="1462"/>
    </location>
</feature>
<dbReference type="Gene3D" id="3.40.50.300">
    <property type="entry name" value="P-loop containing nucleotide triphosphate hydrolases"/>
    <property type="match status" value="1"/>
</dbReference>
<gene>
    <name evidence="6" type="ORF">DA73_0400020890</name>
</gene>
<keyword evidence="4" id="KW-0175">Coiled coil</keyword>
<dbReference type="SUPFAM" id="SSF50998">
    <property type="entry name" value="Quinoprotein alcohol dehydrogenase-like"/>
    <property type="match status" value="1"/>
</dbReference>
<dbReference type="InterPro" id="IPR011600">
    <property type="entry name" value="Pept_C14_caspase"/>
</dbReference>
<dbReference type="EMBL" id="JHEG04000001">
    <property type="protein sequence ID" value="KAF3887670.1"/>
    <property type="molecule type" value="Genomic_DNA"/>
</dbReference>
<reference evidence="6" key="1">
    <citation type="journal article" date="2015" name="Genome Announc.">
        <title>Draft Genome Sequence of Tolypothrix boutellei Strain VB521301.</title>
        <authorList>
            <person name="Chandrababunaidu M.M."/>
            <person name="Singh D."/>
            <person name="Sen D."/>
            <person name="Bhan S."/>
            <person name="Das S."/>
            <person name="Gupta A."/>
            <person name="Adhikary S.P."/>
            <person name="Tripathy S."/>
        </authorList>
    </citation>
    <scope>NUCLEOTIDE SEQUENCE</scope>
    <source>
        <strain evidence="6">VB521301</strain>
    </source>
</reference>
<dbReference type="Pfam" id="PF00400">
    <property type="entry name" value="WD40"/>
    <property type="match status" value="3"/>
</dbReference>
<sequence>MSKHEFQRNFAVIIGINDYSNGIPPLETAVPDARELARILEDYKYRVRLLLNQDASLEGLDKLLAAFHAREIVFPEETIALNENDRIVFYFAGHGLALDALENKEGPAGYLIPARARSGNINTYLEMQKLHDALLALPCRHLLVILDCCFAGAFRWSSHRNAMRLPVVYQERYDRFIQDRAWQVLASAAQDQKALDFVTSRGTIEHHSPFAAALFQALRGDADLSLPVQDGRPTGDGVITATELYFYLREKLETTTQKLHSRQTPGLYHLAKHDKGEYIFLVPGQKLNLPSAPKLDFKNNPYRGLESFDEAHSELFFGRKQLTQQLSQVVGARQLTVVLGASGSGKSSLVKAGLFPRLRQSTTHSWHILDPIRPGSRPITALSQVQKQISTTKDRQLSLLAAVNTWCNTNPQKKLLLVLDQLEELVTMCQNDKERSHFLRELEQALTQPQFHIVITLRLDFEPQFLTSAFPGRWMDARFTIPLMTQNELRETIEKPAAEKVLYFEPPQLVEQFINEVVQMPGALPLLSFTLSELYLKYLNRRGDNRALTEEDYQDLGGVAGSLTRRATQEYESLVKMDLNYDYTIRKVMLRMVTVDGGALARRRVPLREFEYPNAEDNKRVEQIIQRFTDARLIVSGKEINGEPYIEPAHDALVLGWNLLQKWKDDKQQNESVVLRQRLTLAANDWYNSDRSDLKSNYLWNDDPRIAVLEKVLEYPPQKNWLNQLETEFVKKSLQKRQDELKETKENLRISQERQQIAQARLLATQAQLIQKEDISLLHLSILLAVESMKRFNKLEMRYLLADQTLRQGLTLLPRSIARINNHSQQNYTCSNSLAFCSDGKHLAIANDAIRLLEIKSGQQVTSLEYEKDLTVATLSPDGNYAATCCQDGVVKIWKLKDRQLIAQIVRAEPVQHIIFSPKSQYIIIVSGGFRGVWQLTDSLEVIPVGLPLVKLPAFCSGQAPICFSPDGNYLAEFVEESPGSEEGRRQVWKLSSRRRIINETVNLSSPSSSEVNLAVRENIDDMAFSLDSHFFAATVTLTVVKVWRIPSGREEMTVEHNTWINTIAVNFNGQYIAVGDRKGEAIVWAVPYGYQVTHIKDNPTTWLGRVVFSPDGNYLATMGQGFNKIARVYHVFCGQEVARLLHENYVVNIGFSPDGKYIATQEDSNPEKGHSDTVRLWKIVDDFDGIIAIEIDMENFINSITISSRGKYLGMTCSQVQGLQVYDMARYQKVSFISHEGAHYATFSTDEKLVATVGEDKTVRLWELASGEELLAMEHNAHIIAIAFSQDAKLLTTLVHLTTIYRDNIEVFICDVIVWDITTYQQVYKLENSKVISISPDGKYLVILPKNSKFPDKTLSIVKVLEREEVTRIKLDNDGLSEFILSTDGKYLAGFGGFYGSDTSVDSDGFIQVWDLSGEEVLPIIKLGRSVTKVVFSPGSRFLAAAVGGDTVRIWDLISKHEVSRIEVYGGINHIIFSWDSEHLVTVNCLNKVQVWNLQPEVLIEEVCSRLTCNLALEEWDLYLGNEPYQKICPNLP</sequence>
<accession>A0A8S9T5D8</accession>
<keyword evidence="2" id="KW-0677">Repeat</keyword>
<dbReference type="PROSITE" id="PS50208">
    <property type="entry name" value="CASPASE_P20"/>
    <property type="match status" value="1"/>
</dbReference>
<feature type="coiled-coil region" evidence="4">
    <location>
        <begin position="731"/>
        <end position="761"/>
    </location>
</feature>
<dbReference type="SUPFAM" id="SSF50978">
    <property type="entry name" value="WD40 repeat-like"/>
    <property type="match status" value="1"/>
</dbReference>
<reference evidence="6" key="2">
    <citation type="submission" date="2019-11" db="EMBL/GenBank/DDBJ databases">
        <title>Improved Assembly of Tolypothrix boutellei genome.</title>
        <authorList>
            <person name="Sarangi A.N."/>
            <person name="Mukherjee M."/>
            <person name="Ghosh S."/>
            <person name="Singh D."/>
            <person name="Das A."/>
            <person name="Kant S."/>
            <person name="Prusty A."/>
            <person name="Tripathy S."/>
        </authorList>
    </citation>
    <scope>NUCLEOTIDE SEQUENCE</scope>
    <source>
        <strain evidence="6">VB521301</strain>
    </source>
</reference>
<dbReference type="InterPro" id="IPR049052">
    <property type="entry name" value="nSTAND1"/>
</dbReference>
<dbReference type="InterPro" id="IPR011047">
    <property type="entry name" value="Quinoprotein_ADH-like_sf"/>
</dbReference>
<name>A0A8S9T5D8_9CYAN</name>
<evidence type="ECO:0000256" key="2">
    <source>
        <dbReference type="ARBA" id="ARBA00022737"/>
    </source>
</evidence>